<dbReference type="AlphaFoldDB" id="A0A2J7PRG0"/>
<dbReference type="InParanoid" id="A0A2J7PRG0"/>
<dbReference type="Proteomes" id="UP000235965">
    <property type="component" value="Unassembled WGS sequence"/>
</dbReference>
<proteinExistence type="predicted"/>
<dbReference type="GO" id="GO:0003690">
    <property type="term" value="F:double-stranded DNA binding"/>
    <property type="evidence" value="ECO:0007669"/>
    <property type="project" value="TreeGrafter"/>
</dbReference>
<accession>A0A2J7PRG0</accession>
<dbReference type="GO" id="GO:0031297">
    <property type="term" value="P:replication fork processing"/>
    <property type="evidence" value="ECO:0007669"/>
    <property type="project" value="TreeGrafter"/>
</dbReference>
<dbReference type="EMBL" id="NEVH01021966">
    <property type="protein sequence ID" value="PNF18928.1"/>
    <property type="molecule type" value="Genomic_DNA"/>
</dbReference>
<dbReference type="GO" id="GO:0046975">
    <property type="term" value="F:histone H3K36 methyltransferase activity"/>
    <property type="evidence" value="ECO:0007669"/>
    <property type="project" value="TreeGrafter"/>
</dbReference>
<gene>
    <name evidence="1" type="ORF">B7P43_G15789</name>
</gene>
<reference evidence="1 2" key="1">
    <citation type="submission" date="2017-12" db="EMBL/GenBank/DDBJ databases">
        <title>Hemimetabolous genomes reveal molecular basis of termite eusociality.</title>
        <authorList>
            <person name="Harrison M.C."/>
            <person name="Jongepier E."/>
            <person name="Robertson H.M."/>
            <person name="Arning N."/>
            <person name="Bitard-Feildel T."/>
            <person name="Chao H."/>
            <person name="Childers C.P."/>
            <person name="Dinh H."/>
            <person name="Doddapaneni H."/>
            <person name="Dugan S."/>
            <person name="Gowin J."/>
            <person name="Greiner C."/>
            <person name="Han Y."/>
            <person name="Hu H."/>
            <person name="Hughes D.S.T."/>
            <person name="Huylmans A.-K."/>
            <person name="Kemena C."/>
            <person name="Kremer L.P.M."/>
            <person name="Lee S.L."/>
            <person name="Lopez-Ezquerra A."/>
            <person name="Mallet L."/>
            <person name="Monroy-Kuhn J.M."/>
            <person name="Moser A."/>
            <person name="Murali S.C."/>
            <person name="Muzny D.M."/>
            <person name="Otani S."/>
            <person name="Piulachs M.-D."/>
            <person name="Poelchau M."/>
            <person name="Qu J."/>
            <person name="Schaub F."/>
            <person name="Wada-Katsumata A."/>
            <person name="Worley K.C."/>
            <person name="Xie Q."/>
            <person name="Ylla G."/>
            <person name="Poulsen M."/>
            <person name="Gibbs R.A."/>
            <person name="Schal C."/>
            <person name="Richards S."/>
            <person name="Belles X."/>
            <person name="Korb J."/>
            <person name="Bornberg-Bauer E."/>
        </authorList>
    </citation>
    <scope>NUCLEOTIDE SEQUENCE [LARGE SCALE GENOMIC DNA]</scope>
    <source>
        <tissue evidence="1">Whole body</tissue>
    </source>
</reference>
<name>A0A2J7PRG0_9NEOP</name>
<sequence length="207" mass="23906">MCQRPYSTRVSLRGLQEACGESALPYRTVARRVKAFNEGRQNVADMRRPGRPSVSEEVYALSALLESDRRHTIRELARETGLANTTVLDVLKERLGMRKIASRWVPHDLTEMQKWLRCDAARKRLERYELLYHPPYSPDLSPCDFDLIPKMKEPLRGIRFRTVPEILQAVDRSIRTINTTGAAKGILRLPHRWQRVVHNAGDYTEGQ</sequence>
<evidence type="ECO:0000313" key="1">
    <source>
        <dbReference type="EMBL" id="PNF18928.1"/>
    </source>
</evidence>
<dbReference type="GO" id="GO:0042800">
    <property type="term" value="F:histone H3K4 methyltransferase activity"/>
    <property type="evidence" value="ECO:0007669"/>
    <property type="project" value="TreeGrafter"/>
</dbReference>
<dbReference type="PANTHER" id="PTHR46060:SF2">
    <property type="entry name" value="HISTONE-LYSINE N-METHYLTRANSFERASE SETMAR"/>
    <property type="match status" value="1"/>
</dbReference>
<dbReference type="GO" id="GO:0044774">
    <property type="term" value="P:mitotic DNA integrity checkpoint signaling"/>
    <property type="evidence" value="ECO:0007669"/>
    <property type="project" value="TreeGrafter"/>
</dbReference>
<keyword evidence="2" id="KW-1185">Reference proteome</keyword>
<evidence type="ECO:0000313" key="2">
    <source>
        <dbReference type="Proteomes" id="UP000235965"/>
    </source>
</evidence>
<evidence type="ECO:0008006" key="3">
    <source>
        <dbReference type="Google" id="ProtNLM"/>
    </source>
</evidence>
<organism evidence="1 2">
    <name type="scientific">Cryptotermes secundus</name>
    <dbReference type="NCBI Taxonomy" id="105785"/>
    <lineage>
        <taxon>Eukaryota</taxon>
        <taxon>Metazoa</taxon>
        <taxon>Ecdysozoa</taxon>
        <taxon>Arthropoda</taxon>
        <taxon>Hexapoda</taxon>
        <taxon>Insecta</taxon>
        <taxon>Pterygota</taxon>
        <taxon>Neoptera</taxon>
        <taxon>Polyneoptera</taxon>
        <taxon>Dictyoptera</taxon>
        <taxon>Blattodea</taxon>
        <taxon>Blattoidea</taxon>
        <taxon>Termitoidae</taxon>
        <taxon>Kalotermitidae</taxon>
        <taxon>Cryptotermitinae</taxon>
        <taxon>Cryptotermes</taxon>
    </lineage>
</organism>
<dbReference type="GO" id="GO:0015074">
    <property type="term" value="P:DNA integration"/>
    <property type="evidence" value="ECO:0007669"/>
    <property type="project" value="TreeGrafter"/>
</dbReference>
<comment type="caution">
    <text evidence="1">The sequence shown here is derived from an EMBL/GenBank/DDBJ whole genome shotgun (WGS) entry which is preliminary data.</text>
</comment>
<dbReference type="GO" id="GO:0035861">
    <property type="term" value="C:site of double-strand break"/>
    <property type="evidence" value="ECO:0007669"/>
    <property type="project" value="TreeGrafter"/>
</dbReference>
<dbReference type="GO" id="GO:0006303">
    <property type="term" value="P:double-strand break repair via nonhomologous end joining"/>
    <property type="evidence" value="ECO:0007669"/>
    <property type="project" value="TreeGrafter"/>
</dbReference>
<protein>
    <recommendedName>
        <fullName evidence="3">Tc1-like transposase DDE domain-containing protein</fullName>
    </recommendedName>
</protein>
<dbReference type="Gene3D" id="3.30.420.10">
    <property type="entry name" value="Ribonuclease H-like superfamily/Ribonuclease H"/>
    <property type="match status" value="1"/>
</dbReference>
<dbReference type="STRING" id="105785.A0A2J7PRG0"/>
<dbReference type="GO" id="GO:0000014">
    <property type="term" value="F:single-stranded DNA endodeoxyribonuclease activity"/>
    <property type="evidence" value="ECO:0007669"/>
    <property type="project" value="TreeGrafter"/>
</dbReference>
<dbReference type="InterPro" id="IPR036397">
    <property type="entry name" value="RNaseH_sf"/>
</dbReference>
<dbReference type="GO" id="GO:0000793">
    <property type="term" value="C:condensed chromosome"/>
    <property type="evidence" value="ECO:0007669"/>
    <property type="project" value="TreeGrafter"/>
</dbReference>
<dbReference type="GO" id="GO:0005634">
    <property type="term" value="C:nucleus"/>
    <property type="evidence" value="ECO:0007669"/>
    <property type="project" value="TreeGrafter"/>
</dbReference>
<dbReference type="GO" id="GO:0000729">
    <property type="term" value="P:DNA double-strand break processing"/>
    <property type="evidence" value="ECO:0007669"/>
    <property type="project" value="TreeGrafter"/>
</dbReference>
<dbReference type="PANTHER" id="PTHR46060">
    <property type="entry name" value="MARINER MOS1 TRANSPOSASE-LIKE PROTEIN"/>
    <property type="match status" value="1"/>
</dbReference>
<dbReference type="GO" id="GO:0003697">
    <property type="term" value="F:single-stranded DNA binding"/>
    <property type="evidence" value="ECO:0007669"/>
    <property type="project" value="TreeGrafter"/>
</dbReference>
<dbReference type="GO" id="GO:0044547">
    <property type="term" value="F:DNA topoisomerase binding"/>
    <property type="evidence" value="ECO:0007669"/>
    <property type="project" value="TreeGrafter"/>
</dbReference>
<dbReference type="InterPro" id="IPR052709">
    <property type="entry name" value="Transposase-MT_Hybrid"/>
</dbReference>